<dbReference type="AlphaFoldDB" id="A0A090SE27"/>
<reference evidence="1 2" key="2">
    <citation type="submission" date="2014-09" db="EMBL/GenBank/DDBJ databases">
        <authorList>
            <consortium name="NBRP consortium"/>
            <person name="Sawabe T."/>
            <person name="Meirelles P."/>
            <person name="Nakanishi M."/>
            <person name="Sayaka M."/>
            <person name="Hattori M."/>
            <person name="Ohkuma M."/>
        </authorList>
    </citation>
    <scope>NUCLEOTIDE SEQUENCE [LARGE SCALE GENOMIC DNA]</scope>
    <source>
        <strain evidence="2">JCM19235</strain>
    </source>
</reference>
<dbReference type="STRING" id="990268.JCM19235_6330"/>
<accession>A0A090SE27</accession>
<sequence>MTYPEPLPHGELTQVLDNIYLVTGSVAMKVPHPKWGPLTMTFSRNMLVIKQGSDLILINSVRLNDKGIAQLDELGDVKHVIRLAAFHGFDDPYYKETFGATLWSVDSPYVRGFNKSSMSHQYYKADRRLKEGSTLPIDGATYFEFSSCTPKEGLILLERDEGVLISGDSMQNWPKTDKYFNWVAKMMMPRMGFIGPCRFGVGWLDLAKPDKKELIEKASLNYSTLLPAHGNPVFAKARERFIESAHKIQE</sequence>
<evidence type="ECO:0000313" key="2">
    <source>
        <dbReference type="Proteomes" id="UP000029228"/>
    </source>
</evidence>
<gene>
    <name evidence="1" type="ORF">JCM19235_6330</name>
</gene>
<dbReference type="Gene3D" id="3.60.15.10">
    <property type="entry name" value="Ribonuclease Z/Hydroxyacylglutathione hydrolase-like"/>
    <property type="match status" value="1"/>
</dbReference>
<proteinExistence type="predicted"/>
<evidence type="ECO:0008006" key="3">
    <source>
        <dbReference type="Google" id="ProtNLM"/>
    </source>
</evidence>
<organism evidence="1 2">
    <name type="scientific">Vibrio maritimus</name>
    <dbReference type="NCBI Taxonomy" id="990268"/>
    <lineage>
        <taxon>Bacteria</taxon>
        <taxon>Pseudomonadati</taxon>
        <taxon>Pseudomonadota</taxon>
        <taxon>Gammaproteobacteria</taxon>
        <taxon>Vibrionales</taxon>
        <taxon>Vibrionaceae</taxon>
        <taxon>Vibrio</taxon>
    </lineage>
</organism>
<protein>
    <recommendedName>
        <fullName evidence="3">MBL fold metallo-hydrolase</fullName>
    </recommendedName>
</protein>
<keyword evidence="2" id="KW-1185">Reference proteome</keyword>
<dbReference type="EMBL" id="BBMR01000002">
    <property type="protein sequence ID" value="GAL17777.1"/>
    <property type="molecule type" value="Genomic_DNA"/>
</dbReference>
<dbReference type="Proteomes" id="UP000029228">
    <property type="component" value="Unassembled WGS sequence"/>
</dbReference>
<dbReference type="SUPFAM" id="SSF56281">
    <property type="entry name" value="Metallo-hydrolase/oxidoreductase"/>
    <property type="match status" value="1"/>
</dbReference>
<name>A0A090SE27_9VIBR</name>
<dbReference type="InterPro" id="IPR036866">
    <property type="entry name" value="RibonucZ/Hydroxyglut_hydro"/>
</dbReference>
<evidence type="ECO:0000313" key="1">
    <source>
        <dbReference type="EMBL" id="GAL17777.1"/>
    </source>
</evidence>
<dbReference type="OrthoDB" id="819793at2"/>
<reference evidence="1 2" key="1">
    <citation type="submission" date="2014-09" db="EMBL/GenBank/DDBJ databases">
        <title>Vibrio maritimus JCM 19235. (C45) whole genome shotgun sequence.</title>
        <authorList>
            <person name="Sawabe T."/>
            <person name="Meirelles P."/>
            <person name="Nakanishi M."/>
            <person name="Sayaka M."/>
            <person name="Hattori M."/>
            <person name="Ohkuma M."/>
        </authorList>
    </citation>
    <scope>NUCLEOTIDE SEQUENCE [LARGE SCALE GENOMIC DNA]</scope>
    <source>
        <strain evidence="2">JCM19235</strain>
    </source>
</reference>
<comment type="caution">
    <text evidence="1">The sequence shown here is derived from an EMBL/GenBank/DDBJ whole genome shotgun (WGS) entry which is preliminary data.</text>
</comment>